<evidence type="ECO:0000256" key="4">
    <source>
        <dbReference type="ARBA" id="ARBA00024746"/>
    </source>
</evidence>
<keyword evidence="7" id="KW-0966">Cell projection</keyword>
<dbReference type="Proteomes" id="UP001595721">
    <property type="component" value="Unassembled WGS sequence"/>
</dbReference>
<evidence type="ECO:0000256" key="5">
    <source>
        <dbReference type="RuleBase" id="RU362076"/>
    </source>
</evidence>
<keyword evidence="7" id="KW-0282">Flagellum</keyword>
<dbReference type="Pfam" id="PF03963">
    <property type="entry name" value="FlgD"/>
    <property type="match status" value="1"/>
</dbReference>
<comment type="similarity">
    <text evidence="1 5">Belongs to the FlgD family.</text>
</comment>
<name>A0ABV7R145_9RHOB</name>
<evidence type="ECO:0000313" key="8">
    <source>
        <dbReference type="Proteomes" id="UP001595721"/>
    </source>
</evidence>
<dbReference type="Gene3D" id="2.60.40.4070">
    <property type="match status" value="1"/>
</dbReference>
<comment type="caution">
    <text evidence="7">The sequence shown here is derived from an EMBL/GenBank/DDBJ whole genome shotgun (WGS) entry which is preliminary data.</text>
</comment>
<reference evidence="8" key="1">
    <citation type="journal article" date="2019" name="Int. J. Syst. Evol. Microbiol.">
        <title>The Global Catalogue of Microorganisms (GCM) 10K type strain sequencing project: providing services to taxonomists for standard genome sequencing and annotation.</title>
        <authorList>
            <consortium name="The Broad Institute Genomics Platform"/>
            <consortium name="The Broad Institute Genome Sequencing Center for Infectious Disease"/>
            <person name="Wu L."/>
            <person name="Ma J."/>
        </authorList>
    </citation>
    <scope>NUCLEOTIDE SEQUENCE [LARGE SCALE GENOMIC DNA]</scope>
    <source>
        <strain evidence="8">KCTC 42899</strain>
    </source>
</reference>
<dbReference type="Gene3D" id="2.30.30.910">
    <property type="match status" value="1"/>
</dbReference>
<organism evidence="7 8">
    <name type="scientific">Paracoccus mangrovi</name>
    <dbReference type="NCBI Taxonomy" id="1715645"/>
    <lineage>
        <taxon>Bacteria</taxon>
        <taxon>Pseudomonadati</taxon>
        <taxon>Pseudomonadota</taxon>
        <taxon>Alphaproteobacteria</taxon>
        <taxon>Rhodobacterales</taxon>
        <taxon>Paracoccaceae</taxon>
        <taxon>Paracoccus</taxon>
    </lineage>
</organism>
<proteinExistence type="inferred from homology"/>
<dbReference type="InterPro" id="IPR005648">
    <property type="entry name" value="FlgD"/>
</dbReference>
<dbReference type="Pfam" id="PF13860">
    <property type="entry name" value="FlgD_ig"/>
    <property type="match status" value="1"/>
</dbReference>
<protein>
    <recommendedName>
        <fullName evidence="2 5">Basal-body rod modification protein FlgD</fullName>
    </recommendedName>
</protein>
<accession>A0ABV7R145</accession>
<evidence type="ECO:0000313" key="7">
    <source>
        <dbReference type="EMBL" id="MFC3526862.1"/>
    </source>
</evidence>
<keyword evidence="8" id="KW-1185">Reference proteome</keyword>
<feature type="domain" description="FlgD/Vpr Ig-like" evidence="6">
    <location>
        <begin position="106"/>
        <end position="173"/>
    </location>
</feature>
<keyword evidence="7" id="KW-0969">Cilium</keyword>
<sequence length="219" mass="23337">MVSNISSVAAAATAPRQANNAQASAFSSSDFETFLKMLTTQIKNQDPLNPMEGTEFAVQLATFSGVEQQVLTNQLLAQMAQGSAGGLDQLSGWIGREVRTTAPVWFDQTPLTLNVAGRPDADEVRLVTLDARGNEISREEIGAGDGEIDWLGRDAQGNLLPAGKYMFRVESIKDGEVIGTSYGEAFTRVTGVELVNGTPRLTLTGGATAELDEISALRE</sequence>
<comment type="function">
    <text evidence="4 5">Required for flagellar hook formation. May act as a scaffolding protein.</text>
</comment>
<evidence type="ECO:0000256" key="1">
    <source>
        <dbReference type="ARBA" id="ARBA00010577"/>
    </source>
</evidence>
<keyword evidence="3 5" id="KW-1005">Bacterial flagellum biogenesis</keyword>
<gene>
    <name evidence="7" type="ORF">ACFOMH_01665</name>
</gene>
<evidence type="ECO:0000256" key="3">
    <source>
        <dbReference type="ARBA" id="ARBA00022795"/>
    </source>
</evidence>
<dbReference type="RefSeq" id="WP_377742196.1">
    <property type="nucleotide sequence ID" value="NZ_JBHRXJ010000001.1"/>
</dbReference>
<dbReference type="EMBL" id="JBHRXJ010000001">
    <property type="protein sequence ID" value="MFC3526862.1"/>
    <property type="molecule type" value="Genomic_DNA"/>
</dbReference>
<evidence type="ECO:0000256" key="2">
    <source>
        <dbReference type="ARBA" id="ARBA00016013"/>
    </source>
</evidence>
<evidence type="ECO:0000259" key="6">
    <source>
        <dbReference type="Pfam" id="PF13860"/>
    </source>
</evidence>
<dbReference type="InterPro" id="IPR025965">
    <property type="entry name" value="FlgD/Vpr_Ig-like"/>
</dbReference>